<proteinExistence type="predicted"/>
<dbReference type="EMBL" id="QPFP01000001">
    <property type="protein sequence ID" value="TEB39949.1"/>
    <property type="molecule type" value="Genomic_DNA"/>
</dbReference>
<gene>
    <name evidence="2" type="ORF">FA13DRAFT_1784595</name>
</gene>
<organism evidence="2 3">
    <name type="scientific">Coprinellus micaceus</name>
    <name type="common">Glistening ink-cap mushroom</name>
    <name type="synonym">Coprinus micaceus</name>
    <dbReference type="NCBI Taxonomy" id="71717"/>
    <lineage>
        <taxon>Eukaryota</taxon>
        <taxon>Fungi</taxon>
        <taxon>Dikarya</taxon>
        <taxon>Basidiomycota</taxon>
        <taxon>Agaricomycotina</taxon>
        <taxon>Agaricomycetes</taxon>
        <taxon>Agaricomycetidae</taxon>
        <taxon>Agaricales</taxon>
        <taxon>Agaricineae</taxon>
        <taxon>Psathyrellaceae</taxon>
        <taxon>Coprinellus</taxon>
    </lineage>
</organism>
<dbReference type="STRING" id="71717.A0A4Y7U284"/>
<dbReference type="InterPro" id="IPR032675">
    <property type="entry name" value="LRR_dom_sf"/>
</dbReference>
<dbReference type="SUPFAM" id="SSF52047">
    <property type="entry name" value="RNI-like"/>
    <property type="match status" value="1"/>
</dbReference>
<feature type="region of interest" description="Disordered" evidence="1">
    <location>
        <begin position="501"/>
        <end position="573"/>
    </location>
</feature>
<evidence type="ECO:0000313" key="2">
    <source>
        <dbReference type="EMBL" id="TEB39949.1"/>
    </source>
</evidence>
<protein>
    <submittedName>
        <fullName evidence="2">Uncharacterized protein</fullName>
    </submittedName>
</protein>
<dbReference type="AlphaFoldDB" id="A0A4Y7U284"/>
<name>A0A4Y7U284_COPMI</name>
<evidence type="ECO:0000256" key="1">
    <source>
        <dbReference type="SAM" id="MobiDB-lite"/>
    </source>
</evidence>
<comment type="caution">
    <text evidence="2">The sequence shown here is derived from an EMBL/GenBank/DDBJ whole genome shotgun (WGS) entry which is preliminary data.</text>
</comment>
<dbReference type="OrthoDB" id="2269034at2759"/>
<reference evidence="2 3" key="1">
    <citation type="journal article" date="2019" name="Nat. Ecol. Evol.">
        <title>Megaphylogeny resolves global patterns of mushroom evolution.</title>
        <authorList>
            <person name="Varga T."/>
            <person name="Krizsan K."/>
            <person name="Foldi C."/>
            <person name="Dima B."/>
            <person name="Sanchez-Garcia M."/>
            <person name="Sanchez-Ramirez S."/>
            <person name="Szollosi G.J."/>
            <person name="Szarkandi J.G."/>
            <person name="Papp V."/>
            <person name="Albert L."/>
            <person name="Andreopoulos W."/>
            <person name="Angelini C."/>
            <person name="Antonin V."/>
            <person name="Barry K.W."/>
            <person name="Bougher N.L."/>
            <person name="Buchanan P."/>
            <person name="Buyck B."/>
            <person name="Bense V."/>
            <person name="Catcheside P."/>
            <person name="Chovatia M."/>
            <person name="Cooper J."/>
            <person name="Damon W."/>
            <person name="Desjardin D."/>
            <person name="Finy P."/>
            <person name="Geml J."/>
            <person name="Haridas S."/>
            <person name="Hughes K."/>
            <person name="Justo A."/>
            <person name="Karasinski D."/>
            <person name="Kautmanova I."/>
            <person name="Kiss B."/>
            <person name="Kocsube S."/>
            <person name="Kotiranta H."/>
            <person name="LaButti K.M."/>
            <person name="Lechner B.E."/>
            <person name="Liimatainen K."/>
            <person name="Lipzen A."/>
            <person name="Lukacs Z."/>
            <person name="Mihaltcheva S."/>
            <person name="Morgado L.N."/>
            <person name="Niskanen T."/>
            <person name="Noordeloos M.E."/>
            <person name="Ohm R.A."/>
            <person name="Ortiz-Santana B."/>
            <person name="Ovrebo C."/>
            <person name="Racz N."/>
            <person name="Riley R."/>
            <person name="Savchenko A."/>
            <person name="Shiryaev A."/>
            <person name="Soop K."/>
            <person name="Spirin V."/>
            <person name="Szebenyi C."/>
            <person name="Tomsovsky M."/>
            <person name="Tulloss R.E."/>
            <person name="Uehling J."/>
            <person name="Grigoriev I.V."/>
            <person name="Vagvolgyi C."/>
            <person name="Papp T."/>
            <person name="Martin F.M."/>
            <person name="Miettinen O."/>
            <person name="Hibbett D.S."/>
            <person name="Nagy L.G."/>
        </authorList>
    </citation>
    <scope>NUCLEOTIDE SEQUENCE [LARGE SCALE GENOMIC DNA]</scope>
    <source>
        <strain evidence="2 3">FP101781</strain>
    </source>
</reference>
<evidence type="ECO:0000313" key="3">
    <source>
        <dbReference type="Proteomes" id="UP000298030"/>
    </source>
</evidence>
<feature type="compositionally biased region" description="Acidic residues" evidence="1">
    <location>
        <begin position="535"/>
        <end position="552"/>
    </location>
</feature>
<dbReference type="Proteomes" id="UP000298030">
    <property type="component" value="Unassembled WGS sequence"/>
</dbReference>
<keyword evidence="3" id="KW-1185">Reference proteome</keyword>
<dbReference type="Gene3D" id="3.80.10.10">
    <property type="entry name" value="Ribonuclease Inhibitor"/>
    <property type="match status" value="1"/>
</dbReference>
<sequence length="675" mass="76221">MSTLAPATRGEFATVSTASRRLFSANNTLRPHPFATLPVEIVNEIFLRCLPGDGEECATSPCQAPLILCHVSSFWRKVALSDPRLWRRLTLNPKQLQRLSSLEPLCSATGQMVEQTSLWLRNIKDLGLDISVNVPISFWDWDASNTEFILPTPAQVSERWDAFVVPILVHQASRFRTLRLSFGVASLLESFFFESEAHPHPPFSRLESLTIKGDHLRLMADNLTHQGGSGDNWAFKRFTAAPRLERVALLVKNRTPFPLQLPRDILPWPQLTHLMISMPCSGFFWKHVLPQCVRLEAGYINIEESALTPDSILDLQSPLPDAGYIELPRLHTFDVTFHDEFTSAYFDDFRFPALRKLMVACDFGSGFPTFKWLPPTRSVNFFMELRHLTSLTLSYQNMTEAELLGLLKHTVLLEDLVLDSYIVDHKEFLQALVVKPDSSYPREGSAESNAVVAGEAETQPFLPKLQMLRFFLEYFADVPPTTFDEEDFLAVMTSRSEVAREVANTLPENPKSTSRVEEQDEDEVTTETDSFMSDSEMETEDGLEDNEEDDEDSRAPKDEDTDIIIPPPSAPPTPVTPIASFFPLPEAPPITLVPVPMLGPPRPQLPPISKRILPIRTIELSTDAREPSKFRRLECFEAGVEKYNKETPTSPSFAFKLEFSSPSNWALHGAEPVWF</sequence>
<accession>A0A4Y7U284</accession>